<proteinExistence type="predicted"/>
<dbReference type="Gene3D" id="2.20.130.30">
    <property type="entry name" value="Protein of unknown function DUF2782"/>
    <property type="match status" value="1"/>
</dbReference>
<feature type="signal peptide" evidence="1">
    <location>
        <begin position="1"/>
        <end position="23"/>
    </location>
</feature>
<evidence type="ECO:0000313" key="3">
    <source>
        <dbReference type="Proteomes" id="UP000562027"/>
    </source>
</evidence>
<keyword evidence="1" id="KW-0732">Signal</keyword>
<dbReference type="EMBL" id="JACHLP010000009">
    <property type="protein sequence ID" value="MBB4845501.1"/>
    <property type="molecule type" value="Genomic_DNA"/>
</dbReference>
<dbReference type="Proteomes" id="UP000562027">
    <property type="component" value="Unassembled WGS sequence"/>
</dbReference>
<organism evidence="2 3">
    <name type="scientific">Roseateles oligotrophus</name>
    <dbReference type="NCBI Taxonomy" id="1769250"/>
    <lineage>
        <taxon>Bacteria</taxon>
        <taxon>Pseudomonadati</taxon>
        <taxon>Pseudomonadota</taxon>
        <taxon>Betaproteobacteria</taxon>
        <taxon>Burkholderiales</taxon>
        <taxon>Sphaerotilaceae</taxon>
        <taxon>Roseateles</taxon>
    </lineage>
</organism>
<keyword evidence="3" id="KW-1185">Reference proteome</keyword>
<gene>
    <name evidence="2" type="ORF">HNP55_004051</name>
</gene>
<reference evidence="2 3" key="1">
    <citation type="submission" date="2020-08" db="EMBL/GenBank/DDBJ databases">
        <title>Functional genomics of gut bacteria from endangered species of beetles.</title>
        <authorList>
            <person name="Carlos-Shanley C."/>
        </authorList>
    </citation>
    <scope>NUCLEOTIDE SEQUENCE [LARGE SCALE GENOMIC DNA]</scope>
    <source>
        <strain evidence="2 3">S00239</strain>
    </source>
</reference>
<dbReference type="AlphaFoldDB" id="A0A840LCP8"/>
<name>A0A840LCP8_9BURK</name>
<evidence type="ECO:0000256" key="1">
    <source>
        <dbReference type="SAM" id="SignalP"/>
    </source>
</evidence>
<accession>A0A840LCP8</accession>
<dbReference type="RefSeq" id="WP_184303547.1">
    <property type="nucleotide sequence ID" value="NZ_JACHLP010000009.1"/>
</dbReference>
<evidence type="ECO:0000313" key="2">
    <source>
        <dbReference type="EMBL" id="MBB4845501.1"/>
    </source>
</evidence>
<comment type="caution">
    <text evidence="2">The sequence shown here is derived from an EMBL/GenBank/DDBJ whole genome shotgun (WGS) entry which is preliminary data.</text>
</comment>
<sequence length="106" mass="11328">MLTSHLPLPALLALCLACGSAWAAEPAAEAQKVPDAKVQQTVIEDDSNRIEEMRVRGQTQKVSVQPKNSALPGYEIIMGDASRDPSIGNGASRGAAGQRVWRLLTF</sequence>
<feature type="chain" id="PRO_5032716359" evidence="1">
    <location>
        <begin position="24"/>
        <end position="106"/>
    </location>
</feature>
<protein>
    <submittedName>
        <fullName evidence="2">Uncharacterized protein</fullName>
    </submittedName>
</protein>